<gene>
    <name evidence="1" type="ORF">BJX68DRAFT_58396</name>
</gene>
<keyword evidence="2" id="KW-1185">Reference proteome</keyword>
<dbReference type="RefSeq" id="XP_070900592.1">
    <property type="nucleotide sequence ID" value="XM_071049448.1"/>
</dbReference>
<evidence type="ECO:0000313" key="1">
    <source>
        <dbReference type="EMBL" id="KAL2852770.1"/>
    </source>
</evidence>
<comment type="caution">
    <text evidence="1">The sequence shown here is derived from an EMBL/GenBank/DDBJ whole genome shotgun (WGS) entry which is preliminary data.</text>
</comment>
<accession>A0ABR4KKH0</accession>
<name>A0ABR4KKH0_9EURO</name>
<reference evidence="1 2" key="1">
    <citation type="submission" date="2024-07" db="EMBL/GenBank/DDBJ databases">
        <title>Section-level genome sequencing and comparative genomics of Aspergillus sections Usti and Cavernicolus.</title>
        <authorList>
            <consortium name="Lawrence Berkeley National Laboratory"/>
            <person name="Nybo J.L."/>
            <person name="Vesth T.C."/>
            <person name="Theobald S."/>
            <person name="Frisvad J.C."/>
            <person name="Larsen T.O."/>
            <person name="Kjaerboelling I."/>
            <person name="Rothschild-Mancinelli K."/>
            <person name="Lyhne E.K."/>
            <person name="Kogle M.E."/>
            <person name="Barry K."/>
            <person name="Clum A."/>
            <person name="Na H."/>
            <person name="Ledsgaard L."/>
            <person name="Lin J."/>
            <person name="Lipzen A."/>
            <person name="Kuo A."/>
            <person name="Riley R."/>
            <person name="Mondo S."/>
            <person name="LaButti K."/>
            <person name="Haridas S."/>
            <person name="Pangalinan J."/>
            <person name="Salamov A.A."/>
            <person name="Simmons B.A."/>
            <person name="Magnuson J.K."/>
            <person name="Chen J."/>
            <person name="Drula E."/>
            <person name="Henrissat B."/>
            <person name="Wiebenga A."/>
            <person name="Lubbers R.J."/>
            <person name="Gomes A.C."/>
            <person name="Macurrencykelacurrency M.R."/>
            <person name="Stajich J."/>
            <person name="Grigoriev I.V."/>
            <person name="Mortensen U.H."/>
            <person name="De vries R.P."/>
            <person name="Baker S.E."/>
            <person name="Andersen M.R."/>
        </authorList>
    </citation>
    <scope>NUCLEOTIDE SEQUENCE [LARGE SCALE GENOMIC DNA]</scope>
    <source>
        <strain evidence="1 2">CBS 756.74</strain>
    </source>
</reference>
<dbReference type="GeneID" id="98164612"/>
<dbReference type="Proteomes" id="UP001610444">
    <property type="component" value="Unassembled WGS sequence"/>
</dbReference>
<evidence type="ECO:0000313" key="2">
    <source>
        <dbReference type="Proteomes" id="UP001610444"/>
    </source>
</evidence>
<dbReference type="EMBL" id="JBFXLR010000015">
    <property type="protein sequence ID" value="KAL2852770.1"/>
    <property type="molecule type" value="Genomic_DNA"/>
</dbReference>
<proteinExistence type="predicted"/>
<organism evidence="1 2">
    <name type="scientific">Aspergillus pseudodeflectus</name>
    <dbReference type="NCBI Taxonomy" id="176178"/>
    <lineage>
        <taxon>Eukaryota</taxon>
        <taxon>Fungi</taxon>
        <taxon>Dikarya</taxon>
        <taxon>Ascomycota</taxon>
        <taxon>Pezizomycotina</taxon>
        <taxon>Eurotiomycetes</taxon>
        <taxon>Eurotiomycetidae</taxon>
        <taxon>Eurotiales</taxon>
        <taxon>Aspergillaceae</taxon>
        <taxon>Aspergillus</taxon>
        <taxon>Aspergillus subgen. Nidulantes</taxon>
    </lineage>
</organism>
<sequence>MKVWLRLVASTVEQNCTAIFPGEPRFRPRGFCPRIWPATNFGRVRFLGLLGPSFVLRLSRGTISFLPLSEPSFAEKELPRDLTEQEWLLPRPARHFRVVPQPASIPTLPPYRRQAEKRMNWILNLQLPCIGTVERRGRYYPNRCDPPGPGWRQGARYHRVPPGDVRNRVWIHVGFFSFPKFERFLVRTAPFRHRHVSYVSLSTGFHRAVRAG</sequence>
<protein>
    <submittedName>
        <fullName evidence="1">Uncharacterized protein</fullName>
    </submittedName>
</protein>